<sequence length="290" mass="33401">MEAFLMVAKTKSFSRSAELLNVVQSTVTVRIQQLERKLGKKLFIRKTRSVELTDHGKILLPYIERVMELIKEGEQATISYGRYSERLTIGGLYSVWNSAFYSIIQKYRQKYPQVAIRLMTNHSDEINLKIKDGLFDAGLVCIPPMDPAFETVPLYQETLELVKSPSLSLEKTMVSSKDLLSLPYIHLDWGPPFTEWFIQEVGQQELMGFSVDDAGTLLRALQLGEGIGFVLHQTVLEQIQNGTLERVPFYSNQPIPKRTIFLVYPKRKQHHPALQQWISYLLEEIKIFAY</sequence>
<dbReference type="PANTHER" id="PTHR30126:SF40">
    <property type="entry name" value="HTH-TYPE TRANSCRIPTIONAL REGULATOR GLTR"/>
    <property type="match status" value="1"/>
</dbReference>
<dbReference type="AlphaFoldDB" id="A0A1I3TGZ8"/>
<dbReference type="PRINTS" id="PR00039">
    <property type="entry name" value="HTHLYSR"/>
</dbReference>
<feature type="domain" description="HTH lysR-type" evidence="5">
    <location>
        <begin position="1"/>
        <end position="53"/>
    </location>
</feature>
<reference evidence="6 7" key="1">
    <citation type="submission" date="2016-10" db="EMBL/GenBank/DDBJ databases">
        <authorList>
            <person name="de Groot N.N."/>
        </authorList>
    </citation>
    <scope>NUCLEOTIDE SEQUENCE [LARGE SCALE GENOMIC DNA]</scope>
    <source>
        <strain evidence="6 7">DSM 44778</strain>
    </source>
</reference>
<evidence type="ECO:0000256" key="3">
    <source>
        <dbReference type="ARBA" id="ARBA00023125"/>
    </source>
</evidence>
<dbReference type="Pfam" id="PF00126">
    <property type="entry name" value="HTH_1"/>
    <property type="match status" value="1"/>
</dbReference>
<name>A0A1I3TGZ8_9BACL</name>
<evidence type="ECO:0000256" key="2">
    <source>
        <dbReference type="ARBA" id="ARBA00023015"/>
    </source>
</evidence>
<dbReference type="InterPro" id="IPR005119">
    <property type="entry name" value="LysR_subst-bd"/>
</dbReference>
<protein>
    <submittedName>
        <fullName evidence="6">DNA-binding transcriptional regulator, LysR family</fullName>
    </submittedName>
</protein>
<evidence type="ECO:0000256" key="4">
    <source>
        <dbReference type="ARBA" id="ARBA00023163"/>
    </source>
</evidence>
<dbReference type="InterPro" id="IPR000847">
    <property type="entry name" value="LysR_HTH_N"/>
</dbReference>
<dbReference type="FunFam" id="1.10.10.10:FF:000001">
    <property type="entry name" value="LysR family transcriptional regulator"/>
    <property type="match status" value="1"/>
</dbReference>
<keyword evidence="3 6" id="KW-0238">DNA-binding</keyword>
<proteinExistence type="inferred from homology"/>
<organism evidence="6 7">
    <name type="scientific">Thermoflavimicrobium dichotomicum</name>
    <dbReference type="NCBI Taxonomy" id="46223"/>
    <lineage>
        <taxon>Bacteria</taxon>
        <taxon>Bacillati</taxon>
        <taxon>Bacillota</taxon>
        <taxon>Bacilli</taxon>
        <taxon>Bacillales</taxon>
        <taxon>Thermoactinomycetaceae</taxon>
        <taxon>Thermoflavimicrobium</taxon>
    </lineage>
</organism>
<dbReference type="STRING" id="46223.SAMN05421852_11758"/>
<dbReference type="GO" id="GO:0003700">
    <property type="term" value="F:DNA-binding transcription factor activity"/>
    <property type="evidence" value="ECO:0007669"/>
    <property type="project" value="InterPro"/>
</dbReference>
<keyword evidence="4" id="KW-0804">Transcription</keyword>
<evidence type="ECO:0000259" key="5">
    <source>
        <dbReference type="PROSITE" id="PS50931"/>
    </source>
</evidence>
<evidence type="ECO:0000313" key="7">
    <source>
        <dbReference type="Proteomes" id="UP000199545"/>
    </source>
</evidence>
<dbReference type="InterPro" id="IPR036390">
    <property type="entry name" value="WH_DNA-bd_sf"/>
</dbReference>
<accession>A0A1I3TGZ8</accession>
<dbReference type="EMBL" id="FORR01000017">
    <property type="protein sequence ID" value="SFJ69793.1"/>
    <property type="molecule type" value="Genomic_DNA"/>
</dbReference>
<dbReference type="Gene3D" id="3.40.190.290">
    <property type="match status" value="1"/>
</dbReference>
<dbReference type="Pfam" id="PF03466">
    <property type="entry name" value="LysR_substrate"/>
    <property type="match status" value="1"/>
</dbReference>
<dbReference type="GO" id="GO:0000976">
    <property type="term" value="F:transcription cis-regulatory region binding"/>
    <property type="evidence" value="ECO:0007669"/>
    <property type="project" value="TreeGrafter"/>
</dbReference>
<dbReference type="CDD" id="cd05466">
    <property type="entry name" value="PBP2_LTTR_substrate"/>
    <property type="match status" value="1"/>
</dbReference>
<evidence type="ECO:0000256" key="1">
    <source>
        <dbReference type="ARBA" id="ARBA00009437"/>
    </source>
</evidence>
<dbReference type="PANTHER" id="PTHR30126">
    <property type="entry name" value="HTH-TYPE TRANSCRIPTIONAL REGULATOR"/>
    <property type="match status" value="1"/>
</dbReference>
<dbReference type="SUPFAM" id="SSF53850">
    <property type="entry name" value="Periplasmic binding protein-like II"/>
    <property type="match status" value="1"/>
</dbReference>
<keyword evidence="7" id="KW-1185">Reference proteome</keyword>
<gene>
    <name evidence="6" type="ORF">SAMN05421852_11758</name>
</gene>
<keyword evidence="2" id="KW-0805">Transcription regulation</keyword>
<dbReference type="Proteomes" id="UP000199545">
    <property type="component" value="Unassembled WGS sequence"/>
</dbReference>
<evidence type="ECO:0000313" key="6">
    <source>
        <dbReference type="EMBL" id="SFJ69793.1"/>
    </source>
</evidence>
<comment type="similarity">
    <text evidence="1">Belongs to the LysR transcriptional regulatory family.</text>
</comment>
<dbReference type="PROSITE" id="PS50931">
    <property type="entry name" value="HTH_LYSR"/>
    <property type="match status" value="1"/>
</dbReference>
<dbReference type="InterPro" id="IPR036388">
    <property type="entry name" value="WH-like_DNA-bd_sf"/>
</dbReference>
<dbReference type="Gene3D" id="1.10.10.10">
    <property type="entry name" value="Winged helix-like DNA-binding domain superfamily/Winged helix DNA-binding domain"/>
    <property type="match status" value="1"/>
</dbReference>
<dbReference type="SUPFAM" id="SSF46785">
    <property type="entry name" value="Winged helix' DNA-binding domain"/>
    <property type="match status" value="1"/>
</dbReference>